<comment type="caution">
    <text evidence="1">The sequence shown here is derived from an EMBL/GenBank/DDBJ whole genome shotgun (WGS) entry which is preliminary data.</text>
</comment>
<gene>
    <name evidence="1" type="ORF">WJX84_000623</name>
</gene>
<dbReference type="AlphaFoldDB" id="A0AAW1RG45"/>
<dbReference type="EMBL" id="JALJOV010002201">
    <property type="protein sequence ID" value="KAK9832773.1"/>
    <property type="molecule type" value="Genomic_DNA"/>
</dbReference>
<proteinExistence type="predicted"/>
<organism evidence="1 2">
    <name type="scientific">Apatococcus fuscideae</name>
    <dbReference type="NCBI Taxonomy" id="2026836"/>
    <lineage>
        <taxon>Eukaryota</taxon>
        <taxon>Viridiplantae</taxon>
        <taxon>Chlorophyta</taxon>
        <taxon>core chlorophytes</taxon>
        <taxon>Trebouxiophyceae</taxon>
        <taxon>Chlorellales</taxon>
        <taxon>Chlorellaceae</taxon>
        <taxon>Apatococcus</taxon>
    </lineage>
</organism>
<dbReference type="Proteomes" id="UP001485043">
    <property type="component" value="Unassembled WGS sequence"/>
</dbReference>
<evidence type="ECO:0000313" key="1">
    <source>
        <dbReference type="EMBL" id="KAK9832773.1"/>
    </source>
</evidence>
<accession>A0AAW1RG45</accession>
<reference evidence="1 2" key="1">
    <citation type="journal article" date="2024" name="Nat. Commun.">
        <title>Phylogenomics reveals the evolutionary origins of lichenization in chlorophyte algae.</title>
        <authorList>
            <person name="Puginier C."/>
            <person name="Libourel C."/>
            <person name="Otte J."/>
            <person name="Skaloud P."/>
            <person name="Haon M."/>
            <person name="Grisel S."/>
            <person name="Petersen M."/>
            <person name="Berrin J.G."/>
            <person name="Delaux P.M."/>
            <person name="Dal Grande F."/>
            <person name="Keller J."/>
        </authorList>
    </citation>
    <scope>NUCLEOTIDE SEQUENCE [LARGE SCALE GENOMIC DNA]</scope>
    <source>
        <strain evidence="1 2">SAG 2523</strain>
    </source>
</reference>
<sequence>MQLCFASAAPYLHHRCARLICPSKLTVVIHAILRQSRGRITGGEAHAGVRPMQREAHTGPLSHSEINLLHQRETCGTRLHFNVCKLGRTGHTQADL</sequence>
<keyword evidence="2" id="KW-1185">Reference proteome</keyword>
<name>A0AAW1RG45_9CHLO</name>
<evidence type="ECO:0008006" key="3">
    <source>
        <dbReference type="Google" id="ProtNLM"/>
    </source>
</evidence>
<evidence type="ECO:0000313" key="2">
    <source>
        <dbReference type="Proteomes" id="UP001485043"/>
    </source>
</evidence>
<protein>
    <recommendedName>
        <fullName evidence="3">Secreted protein</fullName>
    </recommendedName>
</protein>